<feature type="transmembrane region" description="Helical" evidence="8">
    <location>
        <begin position="177"/>
        <end position="197"/>
    </location>
</feature>
<name>A0ABQ1M9Y1_9PROT</name>
<keyword evidence="7 8" id="KW-0472">Membrane</keyword>
<dbReference type="PANTHER" id="PTHR42718:SF9">
    <property type="entry name" value="MAJOR FACILITATOR SUPERFAMILY MULTIDRUG TRANSPORTER MFSC"/>
    <property type="match status" value="1"/>
</dbReference>
<feature type="transmembrane region" description="Helical" evidence="8">
    <location>
        <begin position="345"/>
        <end position="365"/>
    </location>
</feature>
<sequence>MSDASSDNKDHSSWKPKANPWLIAVVVTLGAFMEVLDTTIINVALPHISGALGSSYDDATWALTSYLVANGIVLTISAWFGKLLGRKRYFLICIAMFTVSSFLCGLSTSLPMLIIFRLMQGFFGGGLQPNQQSIILDTFPPEKRGAAFGLTAIATIVAPILGPLLGGYLVDNYSWRWIFYVNVPFGILTLIGVSALVEDPPWEKQKREKVDVIGICLISLGLGCLEIMADRGEDDDWFGSPFIITMAALGVAGVVGAVIWLLRAKNPLLNLAIFKDRNFAVGTFLMAMVGGLLYASAIIVPQFAQQVLGYTATISGEVLAPGGAVIICLIPIVGKLMGFVQVRNLIAFGFFLMGLAMFYSAHLVPTTSYAHLVEYRIFQTSALAFLFVPISTIAYSTLPKELNSDASAMFSMSRNYIGSLAISLATAAITETKQIRQSLMAHWSSDYNANGQDYLNTVQKVATDAGMTSSSAHQFAIHSYYQSFMQQVSMVAYNQTFMVIGIMAFCVVPFCFLLSPVAKKGPAGGAH</sequence>
<dbReference type="Proteomes" id="UP000637769">
    <property type="component" value="Unassembled WGS sequence"/>
</dbReference>
<evidence type="ECO:0000313" key="11">
    <source>
        <dbReference type="Proteomes" id="UP000637769"/>
    </source>
</evidence>
<dbReference type="Gene3D" id="1.20.1250.20">
    <property type="entry name" value="MFS general substrate transporter like domains"/>
    <property type="match status" value="1"/>
</dbReference>
<evidence type="ECO:0000256" key="4">
    <source>
        <dbReference type="ARBA" id="ARBA00022475"/>
    </source>
</evidence>
<comment type="similarity">
    <text evidence="2">Belongs to the major facilitator superfamily. EmrB family.</text>
</comment>
<evidence type="ECO:0000256" key="6">
    <source>
        <dbReference type="ARBA" id="ARBA00022989"/>
    </source>
</evidence>
<evidence type="ECO:0000256" key="8">
    <source>
        <dbReference type="SAM" id="Phobius"/>
    </source>
</evidence>
<evidence type="ECO:0000256" key="1">
    <source>
        <dbReference type="ARBA" id="ARBA00004651"/>
    </source>
</evidence>
<keyword evidence="5 8" id="KW-0812">Transmembrane</keyword>
<accession>A0ABQ1M9Y1</accession>
<evidence type="ECO:0000313" key="10">
    <source>
        <dbReference type="EMBL" id="GGC35515.1"/>
    </source>
</evidence>
<dbReference type="Gene3D" id="1.20.1720.10">
    <property type="entry name" value="Multidrug resistance protein D"/>
    <property type="match status" value="1"/>
</dbReference>
<feature type="transmembrane region" description="Helical" evidence="8">
    <location>
        <begin position="241"/>
        <end position="262"/>
    </location>
</feature>
<evidence type="ECO:0000259" key="9">
    <source>
        <dbReference type="PROSITE" id="PS50850"/>
    </source>
</evidence>
<dbReference type="InterPro" id="IPR011701">
    <property type="entry name" value="MFS"/>
</dbReference>
<evidence type="ECO:0000256" key="2">
    <source>
        <dbReference type="ARBA" id="ARBA00008537"/>
    </source>
</evidence>
<keyword evidence="4" id="KW-1003">Cell membrane</keyword>
<keyword evidence="11" id="KW-1185">Reference proteome</keyword>
<dbReference type="PROSITE" id="PS50850">
    <property type="entry name" value="MFS"/>
    <property type="match status" value="1"/>
</dbReference>
<dbReference type="InterPro" id="IPR004638">
    <property type="entry name" value="EmrB-like"/>
</dbReference>
<keyword evidence="6 8" id="KW-1133">Transmembrane helix</keyword>
<feature type="transmembrane region" description="Helical" evidence="8">
    <location>
        <begin position="61"/>
        <end position="80"/>
    </location>
</feature>
<dbReference type="PANTHER" id="PTHR42718">
    <property type="entry name" value="MAJOR FACILITATOR SUPERFAMILY MULTIDRUG TRANSPORTER MFSC"/>
    <property type="match status" value="1"/>
</dbReference>
<dbReference type="EMBL" id="BMCH01000005">
    <property type="protein sequence ID" value="GGC35515.1"/>
    <property type="molecule type" value="Genomic_DNA"/>
</dbReference>
<feature type="domain" description="Major facilitator superfamily (MFS) profile" evidence="9">
    <location>
        <begin position="23"/>
        <end position="519"/>
    </location>
</feature>
<feature type="transmembrane region" description="Helical" evidence="8">
    <location>
        <begin position="282"/>
        <end position="300"/>
    </location>
</feature>
<organism evidence="10 11">
    <name type="scientific">Asaia siamensis</name>
    <dbReference type="NCBI Taxonomy" id="110479"/>
    <lineage>
        <taxon>Bacteria</taxon>
        <taxon>Pseudomonadati</taxon>
        <taxon>Pseudomonadota</taxon>
        <taxon>Alphaproteobacteria</taxon>
        <taxon>Acetobacterales</taxon>
        <taxon>Acetobacteraceae</taxon>
        <taxon>Asaia</taxon>
    </lineage>
</organism>
<comment type="subcellular location">
    <subcellularLocation>
        <location evidence="1">Cell membrane</location>
        <topology evidence="1">Multi-pass membrane protein</topology>
    </subcellularLocation>
</comment>
<feature type="transmembrane region" description="Helical" evidence="8">
    <location>
        <begin position="497"/>
        <end position="518"/>
    </location>
</feature>
<feature type="transmembrane region" description="Helical" evidence="8">
    <location>
        <begin position="89"/>
        <end position="116"/>
    </location>
</feature>
<dbReference type="RefSeq" id="WP_188426761.1">
    <property type="nucleotide sequence ID" value="NZ_BMCH01000005.1"/>
</dbReference>
<dbReference type="Pfam" id="PF07690">
    <property type="entry name" value="MFS_1"/>
    <property type="match status" value="1"/>
</dbReference>
<feature type="transmembrane region" description="Helical" evidence="8">
    <location>
        <begin position="377"/>
        <end position="396"/>
    </location>
</feature>
<dbReference type="InterPro" id="IPR020846">
    <property type="entry name" value="MFS_dom"/>
</dbReference>
<dbReference type="InterPro" id="IPR036259">
    <property type="entry name" value="MFS_trans_sf"/>
</dbReference>
<evidence type="ECO:0000256" key="5">
    <source>
        <dbReference type="ARBA" id="ARBA00022692"/>
    </source>
</evidence>
<dbReference type="CDD" id="cd17503">
    <property type="entry name" value="MFS_LmrB_MDR_like"/>
    <property type="match status" value="1"/>
</dbReference>
<feature type="transmembrane region" description="Helical" evidence="8">
    <location>
        <begin position="307"/>
        <end position="333"/>
    </location>
</feature>
<keyword evidence="3" id="KW-0813">Transport</keyword>
<reference evidence="11" key="1">
    <citation type="journal article" date="2019" name="Int. J. Syst. Evol. Microbiol.">
        <title>The Global Catalogue of Microorganisms (GCM) 10K type strain sequencing project: providing services to taxonomists for standard genome sequencing and annotation.</title>
        <authorList>
            <consortium name="The Broad Institute Genomics Platform"/>
            <consortium name="The Broad Institute Genome Sequencing Center for Infectious Disease"/>
            <person name="Wu L."/>
            <person name="Ma J."/>
        </authorList>
    </citation>
    <scope>NUCLEOTIDE SEQUENCE [LARGE SCALE GENOMIC DNA]</scope>
    <source>
        <strain evidence="11">CCM 7132</strain>
    </source>
</reference>
<proteinExistence type="inferred from homology"/>
<dbReference type="NCBIfam" id="TIGR00711">
    <property type="entry name" value="efflux_EmrB"/>
    <property type="match status" value="1"/>
</dbReference>
<feature type="transmembrane region" description="Helical" evidence="8">
    <location>
        <begin position="21"/>
        <end position="41"/>
    </location>
</feature>
<comment type="caution">
    <text evidence="10">The sequence shown here is derived from an EMBL/GenBank/DDBJ whole genome shotgun (WGS) entry which is preliminary data.</text>
</comment>
<evidence type="ECO:0000256" key="3">
    <source>
        <dbReference type="ARBA" id="ARBA00022448"/>
    </source>
</evidence>
<gene>
    <name evidence="10" type="ORF">GCM10007207_21360</name>
</gene>
<dbReference type="SUPFAM" id="SSF103473">
    <property type="entry name" value="MFS general substrate transporter"/>
    <property type="match status" value="1"/>
</dbReference>
<protein>
    <submittedName>
        <fullName evidence="10">MFS transporter</fullName>
    </submittedName>
</protein>
<feature type="transmembrane region" description="Helical" evidence="8">
    <location>
        <begin position="146"/>
        <end position="170"/>
    </location>
</feature>
<evidence type="ECO:0000256" key="7">
    <source>
        <dbReference type="ARBA" id="ARBA00023136"/>
    </source>
</evidence>